<keyword evidence="3" id="KW-0997">Cell inner membrane</keyword>
<dbReference type="NCBIfam" id="NF005919">
    <property type="entry name" value="PRK07920.1"/>
    <property type="match status" value="1"/>
</dbReference>
<evidence type="ECO:0000256" key="4">
    <source>
        <dbReference type="ARBA" id="ARBA00022679"/>
    </source>
</evidence>
<dbReference type="RefSeq" id="WP_223908653.1">
    <property type="nucleotide sequence ID" value="NZ_AP025017.1"/>
</dbReference>
<evidence type="ECO:0000256" key="2">
    <source>
        <dbReference type="ARBA" id="ARBA00022475"/>
    </source>
</evidence>
<evidence type="ECO:0000313" key="9">
    <source>
        <dbReference type="Proteomes" id="UP000824496"/>
    </source>
</evidence>
<dbReference type="InterPro" id="IPR004960">
    <property type="entry name" value="LipA_acyltrans"/>
</dbReference>
<gene>
    <name evidence="8" type="ORF">MANAM107_23300</name>
</gene>
<feature type="compositionally biased region" description="Low complexity" evidence="7">
    <location>
        <begin position="336"/>
        <end position="345"/>
    </location>
</feature>
<comment type="subcellular location">
    <subcellularLocation>
        <location evidence="1">Cell inner membrane</location>
    </subcellularLocation>
</comment>
<keyword evidence="6 8" id="KW-0012">Acyltransferase</keyword>
<dbReference type="PANTHER" id="PTHR30606:SF10">
    <property type="entry name" value="PHOSPHATIDYLINOSITOL MANNOSIDE ACYLTRANSFERASE"/>
    <property type="match status" value="1"/>
</dbReference>
<feature type="region of interest" description="Disordered" evidence="7">
    <location>
        <begin position="334"/>
        <end position="355"/>
    </location>
</feature>
<sequence length="355" mass="38698">MSPIPVETLYRLAWRGVRHLPPSLGYALFHAGADVAWALHRLRSGVGRAGGVGQLERNLARLLPEGGSRRTLSRASRAGMRSYMRYFYEAFALPGISGEQLRARVRQDLDPRIRQDLQCSSVVLALPHMGNWDLAGAWACRELAPVLTVAERLEPPDLFEQFTAFRQGLGMRILGQARGEKVFEPLVAAAQEGRYAIALLADRDLSSSGVRTGIAGHPAYVAAGPAAIAQRLDLPLYVAAIHYERLTGQRRRRAGGAWGLVLTVRRVPVPWAAGGSCQEPPAAQDRREQVVQATRAWVAALEPLLIDHAVDWHMLQPVFEADLDPERLARGRAREAGGTATPAPAQSAGMTQEAP</sequence>
<evidence type="ECO:0000256" key="1">
    <source>
        <dbReference type="ARBA" id="ARBA00004533"/>
    </source>
</evidence>
<reference evidence="8 9" key="1">
    <citation type="submission" date="2021-08" db="EMBL/GenBank/DDBJ databases">
        <title>Whole genome sequence of novel Actinomyces species strain MAS-1.</title>
        <authorList>
            <person name="Saito M."/>
            <person name="Kuwahara N."/>
            <person name="Takizawa T."/>
            <person name="Gotouda H."/>
            <person name="Ochiai T."/>
        </authorList>
    </citation>
    <scope>NUCLEOTIDE SEQUENCE [LARGE SCALE GENOMIC DNA]</scope>
    <source>
        <strain evidence="8 9">MAS-1</strain>
    </source>
</reference>
<keyword evidence="4" id="KW-0808">Transferase</keyword>
<proteinExistence type="predicted"/>
<evidence type="ECO:0000256" key="5">
    <source>
        <dbReference type="ARBA" id="ARBA00023136"/>
    </source>
</evidence>
<dbReference type="GO" id="GO:0016746">
    <property type="term" value="F:acyltransferase activity"/>
    <property type="evidence" value="ECO:0007669"/>
    <property type="project" value="UniProtKB-KW"/>
</dbReference>
<dbReference type="EMBL" id="AP025017">
    <property type="protein sequence ID" value="BDA65496.1"/>
    <property type="molecule type" value="Genomic_DNA"/>
</dbReference>
<dbReference type="Proteomes" id="UP000824496">
    <property type="component" value="Chromosome"/>
</dbReference>
<accession>A0ABM7UQ47</accession>
<evidence type="ECO:0000256" key="3">
    <source>
        <dbReference type="ARBA" id="ARBA00022519"/>
    </source>
</evidence>
<evidence type="ECO:0000313" key="8">
    <source>
        <dbReference type="EMBL" id="BDA65496.1"/>
    </source>
</evidence>
<dbReference type="Pfam" id="PF03279">
    <property type="entry name" value="Lip_A_acyltrans"/>
    <property type="match status" value="1"/>
</dbReference>
<name>A0ABM7UQ47_9ACTO</name>
<keyword evidence="9" id="KW-1185">Reference proteome</keyword>
<protein>
    <submittedName>
        <fullName evidence="8">Lipid A biosynthesis lauroyl acyltransferase</fullName>
    </submittedName>
</protein>
<keyword evidence="2" id="KW-1003">Cell membrane</keyword>
<organism evidence="8 9">
    <name type="scientific">Actinomyces capricornis</name>
    <dbReference type="NCBI Taxonomy" id="2755559"/>
    <lineage>
        <taxon>Bacteria</taxon>
        <taxon>Bacillati</taxon>
        <taxon>Actinomycetota</taxon>
        <taxon>Actinomycetes</taxon>
        <taxon>Actinomycetales</taxon>
        <taxon>Actinomycetaceae</taxon>
        <taxon>Actinomyces</taxon>
    </lineage>
</organism>
<dbReference type="PANTHER" id="PTHR30606">
    <property type="entry name" value="LIPID A BIOSYNTHESIS LAUROYL ACYLTRANSFERASE"/>
    <property type="match status" value="1"/>
</dbReference>
<keyword evidence="5" id="KW-0472">Membrane</keyword>
<evidence type="ECO:0000256" key="7">
    <source>
        <dbReference type="SAM" id="MobiDB-lite"/>
    </source>
</evidence>
<evidence type="ECO:0000256" key="6">
    <source>
        <dbReference type="ARBA" id="ARBA00023315"/>
    </source>
</evidence>